<dbReference type="InterPro" id="IPR007061">
    <property type="entry name" value="MST-like"/>
</dbReference>
<gene>
    <name evidence="2" type="ORF">RM479_04765</name>
</gene>
<evidence type="ECO:0000313" key="3">
    <source>
        <dbReference type="Proteomes" id="UP001183390"/>
    </source>
</evidence>
<feature type="compositionally biased region" description="Basic and acidic residues" evidence="1">
    <location>
        <begin position="14"/>
        <end position="28"/>
    </location>
</feature>
<dbReference type="SUPFAM" id="SSF109854">
    <property type="entry name" value="DinB/YfiT-like putative metalloenzymes"/>
    <property type="match status" value="1"/>
</dbReference>
<keyword evidence="3" id="KW-1185">Reference proteome</keyword>
<comment type="caution">
    <text evidence="2">The sequence shown here is derived from an EMBL/GenBank/DDBJ whole genome shotgun (WGS) entry which is preliminary data.</text>
</comment>
<dbReference type="Proteomes" id="UP001183390">
    <property type="component" value="Unassembled WGS sequence"/>
</dbReference>
<dbReference type="Gene3D" id="1.20.120.450">
    <property type="entry name" value="dinb family like domain"/>
    <property type="match status" value="1"/>
</dbReference>
<reference evidence="3" key="1">
    <citation type="submission" date="2023-07" db="EMBL/GenBank/DDBJ databases">
        <title>30 novel species of actinomycetes from the DSMZ collection.</title>
        <authorList>
            <person name="Nouioui I."/>
        </authorList>
    </citation>
    <scope>NUCLEOTIDE SEQUENCE [LARGE SCALE GENOMIC DNA]</scope>
    <source>
        <strain evidence="3">DSM 44743</strain>
    </source>
</reference>
<accession>A0ABU2M4Z3</accession>
<dbReference type="RefSeq" id="WP_311510505.1">
    <property type="nucleotide sequence ID" value="NZ_JAVREP010000002.1"/>
</dbReference>
<evidence type="ECO:0000256" key="1">
    <source>
        <dbReference type="SAM" id="MobiDB-lite"/>
    </source>
</evidence>
<organism evidence="2 3">
    <name type="scientific">Nocardiopsis lambiniae</name>
    <dbReference type="NCBI Taxonomy" id="3075539"/>
    <lineage>
        <taxon>Bacteria</taxon>
        <taxon>Bacillati</taxon>
        <taxon>Actinomycetota</taxon>
        <taxon>Actinomycetes</taxon>
        <taxon>Streptosporangiales</taxon>
        <taxon>Nocardiopsidaceae</taxon>
        <taxon>Nocardiopsis</taxon>
    </lineage>
</organism>
<feature type="compositionally biased region" description="Acidic residues" evidence="1">
    <location>
        <begin position="90"/>
        <end position="99"/>
    </location>
</feature>
<name>A0ABU2M4Z3_9ACTN</name>
<feature type="compositionally biased region" description="Basic residues" evidence="1">
    <location>
        <begin position="1"/>
        <end position="12"/>
    </location>
</feature>
<sequence>MHTRRGDHRPTRRQQPEGDLHRGREHGRGRVGHPHPSGTACPPATPTRTDTGGRSPAPARRTGRADRRRRRAGRARGADGRGAGSRATDDPDQDFEDLSGDPVEALARWRAEVERSREITAASSLDDLGADAVHGGPAQPRVVLVKPIGEYARHDGHAGLLRERIDGATGC</sequence>
<evidence type="ECO:0000313" key="2">
    <source>
        <dbReference type="EMBL" id="MDT0327719.1"/>
    </source>
</evidence>
<protein>
    <submittedName>
        <fullName evidence="2">DUF664 domain-containing protein</fullName>
    </submittedName>
</protein>
<feature type="region of interest" description="Disordered" evidence="1">
    <location>
        <begin position="1"/>
        <end position="103"/>
    </location>
</feature>
<dbReference type="InterPro" id="IPR034660">
    <property type="entry name" value="DinB/YfiT-like"/>
</dbReference>
<dbReference type="Pfam" id="PF04978">
    <property type="entry name" value="MST"/>
    <property type="match status" value="1"/>
</dbReference>
<dbReference type="EMBL" id="JAVREP010000002">
    <property type="protein sequence ID" value="MDT0327719.1"/>
    <property type="molecule type" value="Genomic_DNA"/>
</dbReference>
<proteinExistence type="predicted"/>